<evidence type="ECO:0000256" key="2">
    <source>
        <dbReference type="ARBA" id="ARBA00022723"/>
    </source>
</evidence>
<dbReference type="InterPro" id="IPR009056">
    <property type="entry name" value="Cyt_c-like_dom"/>
</dbReference>
<organism evidence="5 6">
    <name type="scientific">Pelotalea chapellei</name>
    <dbReference type="NCBI Taxonomy" id="44671"/>
    <lineage>
        <taxon>Bacteria</taxon>
        <taxon>Pseudomonadati</taxon>
        <taxon>Thermodesulfobacteriota</taxon>
        <taxon>Desulfuromonadia</taxon>
        <taxon>Geobacterales</taxon>
        <taxon>Geobacteraceae</taxon>
        <taxon>Pelotalea</taxon>
    </lineage>
</organism>
<reference evidence="5 6" key="1">
    <citation type="submission" date="2021-05" db="EMBL/GenBank/DDBJ databases">
        <title>The draft genome of Geobacter chapellei DSM 13688.</title>
        <authorList>
            <person name="Xu Z."/>
            <person name="Masuda Y."/>
            <person name="Itoh H."/>
            <person name="Senoo K."/>
        </authorList>
    </citation>
    <scope>NUCLEOTIDE SEQUENCE [LARGE SCALE GENOMIC DNA]</scope>
    <source>
        <strain evidence="5 6">DSM 13688</strain>
    </source>
</reference>
<evidence type="ECO:0000313" key="5">
    <source>
        <dbReference type="EMBL" id="MBT1073177.1"/>
    </source>
</evidence>
<comment type="caution">
    <text evidence="5">The sequence shown here is derived from an EMBL/GenBank/DDBJ whole genome shotgun (WGS) entry which is preliminary data.</text>
</comment>
<feature type="domain" description="Cytochrome c" evidence="4">
    <location>
        <begin position="26"/>
        <end position="80"/>
    </location>
</feature>
<keyword evidence="3" id="KW-0408">Iron</keyword>
<evidence type="ECO:0000256" key="1">
    <source>
        <dbReference type="ARBA" id="ARBA00022617"/>
    </source>
</evidence>
<name>A0ABS5UBX2_9BACT</name>
<keyword evidence="1" id="KW-0349">Heme</keyword>
<dbReference type="SUPFAM" id="SSF46626">
    <property type="entry name" value="Cytochrome c"/>
    <property type="match status" value="1"/>
</dbReference>
<evidence type="ECO:0000313" key="6">
    <source>
        <dbReference type="Proteomes" id="UP000784128"/>
    </source>
</evidence>
<dbReference type="SUPFAM" id="SSF48695">
    <property type="entry name" value="Multiheme cytochromes"/>
    <property type="match status" value="1"/>
</dbReference>
<gene>
    <name evidence="5" type="ORF">KJB30_15390</name>
</gene>
<dbReference type="RefSeq" id="WP_214300950.1">
    <property type="nucleotide sequence ID" value="NZ_JAHDYS010000017.1"/>
</dbReference>
<evidence type="ECO:0000256" key="3">
    <source>
        <dbReference type="ARBA" id="ARBA00023004"/>
    </source>
</evidence>
<dbReference type="InterPro" id="IPR036909">
    <property type="entry name" value="Cyt_c-like_dom_sf"/>
</dbReference>
<dbReference type="EMBL" id="JAHDYS010000017">
    <property type="protein sequence ID" value="MBT1073177.1"/>
    <property type="molecule type" value="Genomic_DNA"/>
</dbReference>
<dbReference type="InterPro" id="IPR036280">
    <property type="entry name" value="Multihaem_cyt_sf"/>
</dbReference>
<dbReference type="Pfam" id="PF13442">
    <property type="entry name" value="Cytochrome_CBB3"/>
    <property type="match status" value="1"/>
</dbReference>
<protein>
    <submittedName>
        <fullName evidence="5">C-type cytochrome</fullName>
    </submittedName>
</protein>
<evidence type="ECO:0000259" key="4">
    <source>
        <dbReference type="Pfam" id="PF13442"/>
    </source>
</evidence>
<sequence>MKRNFYMACVISLVLGGLVWAVAGLDGAALYAANCAGCHGPLIGSGKNGADVSRIQTAIGNNIGGMGTLSLRADQIQAIVDALAPSTVYDAGNFTVDGRKWQPLPTGHVAGKDNGPGDAIHHPGDDCGICHTPGGKAGSKVWTMSGTVYDSRAARTTLVGAEVIFQNISGRTFSMTTNEVGNFWTDKPFFNNPNNSNSANWNYKAWVKYGNSYRPMVSIAPVGGGRMSCSMHHAGMGSRGGLWALATSTLKSYPAMGLSYRKHIFPILRSKCAPCHIPGDTTARAPVGDPPFDYSKGLDLMTFEGSAVFVPAYTPHGSGPVPDKTWVKGGILNVVNITSPASSLLLAKTLNGATHGGGSFWSNQDADYKAILQWIAEGARKN</sequence>
<keyword evidence="2" id="KW-0479">Metal-binding</keyword>
<dbReference type="Proteomes" id="UP000784128">
    <property type="component" value="Unassembled WGS sequence"/>
</dbReference>
<proteinExistence type="predicted"/>
<keyword evidence="6" id="KW-1185">Reference proteome</keyword>
<accession>A0ABS5UBX2</accession>